<feature type="non-terminal residue" evidence="2">
    <location>
        <position position="87"/>
    </location>
</feature>
<feature type="transmembrane region" description="Helical" evidence="1">
    <location>
        <begin position="6"/>
        <end position="24"/>
    </location>
</feature>
<dbReference type="GO" id="GO:0008137">
    <property type="term" value="F:NADH dehydrogenase (ubiquinone) activity"/>
    <property type="evidence" value="ECO:0007669"/>
    <property type="project" value="InterPro"/>
</dbReference>
<reference evidence="2" key="2">
    <citation type="journal article" date="2014" name="ISME J.">
        <title>Microbial stratification in low pH oxic and suboxic macroscopic growths along an acid mine drainage.</title>
        <authorList>
            <person name="Mendez-Garcia C."/>
            <person name="Mesa V."/>
            <person name="Sprenger R.R."/>
            <person name="Richter M."/>
            <person name="Diez M.S."/>
            <person name="Solano J."/>
            <person name="Bargiela R."/>
            <person name="Golyshina O.V."/>
            <person name="Manteca A."/>
            <person name="Ramos J.L."/>
            <person name="Gallego J.R."/>
            <person name="Llorente I."/>
            <person name="Martins Dos Santos V.A."/>
            <person name="Jensen O.N."/>
            <person name="Pelaez A.I."/>
            <person name="Sanchez J."/>
            <person name="Ferrer M."/>
        </authorList>
    </citation>
    <scope>NUCLEOTIDE SEQUENCE</scope>
</reference>
<dbReference type="AlphaFoldDB" id="T0YE49"/>
<feature type="transmembrane region" description="Helical" evidence="1">
    <location>
        <begin position="36"/>
        <end position="57"/>
    </location>
</feature>
<keyword evidence="1" id="KW-0812">Transmembrane</keyword>
<feature type="transmembrane region" description="Helical" evidence="1">
    <location>
        <begin position="63"/>
        <end position="81"/>
    </location>
</feature>
<proteinExistence type="predicted"/>
<dbReference type="InterPro" id="IPR042106">
    <property type="entry name" value="Nuo/plastoQ_OxRdtase_6_NuoJ"/>
</dbReference>
<reference evidence="2" key="1">
    <citation type="submission" date="2013-08" db="EMBL/GenBank/DDBJ databases">
        <authorList>
            <person name="Mendez C."/>
            <person name="Richter M."/>
            <person name="Ferrer M."/>
            <person name="Sanchez J."/>
        </authorList>
    </citation>
    <scope>NUCLEOTIDE SEQUENCE</scope>
</reference>
<comment type="caution">
    <text evidence="2">The sequence shown here is derived from an EMBL/GenBank/DDBJ whole genome shotgun (WGS) entry which is preliminary data.</text>
</comment>
<keyword evidence="1" id="KW-0472">Membrane</keyword>
<accession>T0YE49</accession>
<organism evidence="2">
    <name type="scientific">mine drainage metagenome</name>
    <dbReference type="NCBI Taxonomy" id="410659"/>
    <lineage>
        <taxon>unclassified sequences</taxon>
        <taxon>metagenomes</taxon>
        <taxon>ecological metagenomes</taxon>
    </lineage>
</organism>
<evidence type="ECO:0000256" key="1">
    <source>
        <dbReference type="SAM" id="Phobius"/>
    </source>
</evidence>
<dbReference type="PANTHER" id="PTHR33269:SF17">
    <property type="entry name" value="NADH-UBIQUINONE OXIDOREDUCTASE CHAIN 6"/>
    <property type="match status" value="1"/>
</dbReference>
<dbReference type="Gene3D" id="1.20.120.1200">
    <property type="entry name" value="NADH-ubiquinone/plastoquinone oxidoreductase chain 6, subunit NuoJ"/>
    <property type="match status" value="1"/>
</dbReference>
<dbReference type="EMBL" id="AUZY01011695">
    <property type="protein sequence ID" value="EQD33641.1"/>
    <property type="molecule type" value="Genomic_DNA"/>
</dbReference>
<dbReference type="PANTHER" id="PTHR33269">
    <property type="entry name" value="NADH-UBIQUINONE OXIDOREDUCTASE CHAIN 6"/>
    <property type="match status" value="1"/>
</dbReference>
<dbReference type="InterPro" id="IPR001457">
    <property type="entry name" value="NADH_UbQ/plastoQ_OxRdtase_su6"/>
</dbReference>
<name>T0YE49_9ZZZZ</name>
<gene>
    <name evidence="2" type="ORF">B1B_17511</name>
</gene>
<dbReference type="Pfam" id="PF00499">
    <property type="entry name" value="Oxidored_q3"/>
    <property type="match status" value="1"/>
</dbReference>
<protein>
    <submittedName>
        <fullName evidence="2">NADH dehydrogenase subunit J</fullName>
    </submittedName>
</protein>
<sequence length="87" mass="9561">MSDSTIIFTILFLIFAILLIITAIKAIQDKNIVHSATWLMFFLFSMAGVFLLLGSSLVASIELLVYVGAIVTLLVFTLMLTGGKEFE</sequence>
<keyword evidence="1" id="KW-1133">Transmembrane helix</keyword>
<dbReference type="NCBIfam" id="NF005023">
    <property type="entry name" value="PRK06433.1-2"/>
    <property type="match status" value="1"/>
</dbReference>
<evidence type="ECO:0000313" key="2">
    <source>
        <dbReference type="EMBL" id="EQD33641.1"/>
    </source>
</evidence>